<evidence type="ECO:0000256" key="3">
    <source>
        <dbReference type="ARBA" id="ARBA00022692"/>
    </source>
</evidence>
<feature type="transmembrane region" description="Helical" evidence="6">
    <location>
        <begin position="288"/>
        <end position="309"/>
    </location>
</feature>
<dbReference type="PANTHER" id="PTHR23128:SF137">
    <property type="entry name" value="SERPENTINE RECEPTOR, CLASS E (EPSILON)"/>
    <property type="match status" value="1"/>
</dbReference>
<keyword evidence="4 6" id="KW-1133">Transmembrane helix</keyword>
<evidence type="ECO:0000256" key="6">
    <source>
        <dbReference type="SAM" id="Phobius"/>
    </source>
</evidence>
<feature type="transmembrane region" description="Helical" evidence="6">
    <location>
        <begin position="199"/>
        <end position="218"/>
    </location>
</feature>
<dbReference type="InterPro" id="IPR004151">
    <property type="entry name" value="7TM_GPCR_serpentine_rcpt_Sre"/>
</dbReference>
<reference evidence="7" key="1">
    <citation type="journal article" date="2008" name="Genome Res.">
        <title>Multigenome DNA sequence conservation identifies Hox cis-regulatory elements.</title>
        <authorList>
            <person name="Kuntz S.G."/>
            <person name="Schwarz E.M."/>
            <person name="DeModena J.A."/>
            <person name="De Buysscher T."/>
            <person name="Trout D."/>
            <person name="Shizuya H."/>
            <person name="Sternberg P.W."/>
            <person name="Wold B.J."/>
        </authorList>
    </citation>
    <scope>NUCLEOTIDE SEQUENCE</scope>
    <source>
        <strain evidence="7">CB5161</strain>
    </source>
</reference>
<dbReference type="EMBL" id="FJ362360">
    <property type="protein sequence ID" value="ACI49054.1"/>
    <property type="molecule type" value="Genomic_DNA"/>
</dbReference>
<evidence type="ECO:0000256" key="2">
    <source>
        <dbReference type="ARBA" id="ARBA00006803"/>
    </source>
</evidence>
<feature type="transmembrane region" description="Helical" evidence="6">
    <location>
        <begin position="224"/>
        <end position="247"/>
    </location>
</feature>
<sequence>MGNVTDSHIHEDIHADDLTVMAIFIRNSHQMPSSLGVLVQAVLFILSFIFTLIGVSTAMRFTFVTPLFVHLRFLVFRIFHKNQRNIFISLLLLWFELLMCRILLWAFKYNLAIEIRDGTEYKLKKFEIEYHSSEIDCNDQCHHFGRCSLEENMFDPIFIAASMRYHYMYFVITTPVGILTERIFATILVKDYEKKSRHWIFCLIFVTQNVFAGVMSVVTTTKGITFQVLISAVIFSLFSSAVIYALVEYFNQQRLMVLEREHRTTNYTLSIRYQLKENLKTLKLMRRFFISIIAIIIAMGLANSLPVILSLDEDIIMTIRVYMDYIFHSNPVFLVPTAMFTIENYRKYACNKARTTFGMRIESHKVDIRKLRPQIDRETDVYFEIFERQLEGDGACRGKMRTGSVRKPKIVAKY</sequence>
<dbReference type="Pfam" id="PF03125">
    <property type="entry name" value="Sre"/>
    <property type="match status" value="1"/>
</dbReference>
<feature type="transmembrane region" description="Helical" evidence="6">
    <location>
        <begin position="86"/>
        <end position="107"/>
    </location>
</feature>
<dbReference type="HOGENOM" id="CLU_073419_0_0_1"/>
<evidence type="ECO:0000256" key="5">
    <source>
        <dbReference type="ARBA" id="ARBA00023136"/>
    </source>
</evidence>
<name>B6VBG1_CAEBE</name>
<evidence type="ECO:0000256" key="1">
    <source>
        <dbReference type="ARBA" id="ARBA00004141"/>
    </source>
</evidence>
<evidence type="ECO:0000313" key="7">
    <source>
        <dbReference type="EMBL" id="ACI49054.1"/>
    </source>
</evidence>
<feature type="transmembrane region" description="Helical" evidence="6">
    <location>
        <begin position="167"/>
        <end position="187"/>
    </location>
</feature>
<dbReference type="AlphaFoldDB" id="B6VBG1"/>
<comment type="similarity">
    <text evidence="2">Belongs to the nematode receptor-like protein sre family.</text>
</comment>
<dbReference type="PANTHER" id="PTHR23128">
    <property type="entry name" value="SERPENTINE RECEPTOR, CLASS E (EPSILON)-RELATED"/>
    <property type="match status" value="1"/>
</dbReference>
<organism evidence="7">
    <name type="scientific">Caenorhabditis brenneri</name>
    <name type="common">Nematode worm</name>
    <dbReference type="NCBI Taxonomy" id="135651"/>
    <lineage>
        <taxon>Eukaryota</taxon>
        <taxon>Metazoa</taxon>
        <taxon>Ecdysozoa</taxon>
        <taxon>Nematoda</taxon>
        <taxon>Chromadorea</taxon>
        <taxon>Rhabditida</taxon>
        <taxon>Rhabditina</taxon>
        <taxon>Rhabditomorpha</taxon>
        <taxon>Rhabditoidea</taxon>
        <taxon>Rhabditidae</taxon>
        <taxon>Peloderinae</taxon>
        <taxon>Caenorhabditis</taxon>
    </lineage>
</organism>
<feature type="transmembrane region" description="Helical" evidence="6">
    <location>
        <begin position="321"/>
        <end position="342"/>
    </location>
</feature>
<keyword evidence="3 6" id="KW-0812">Transmembrane</keyword>
<dbReference type="GO" id="GO:0016020">
    <property type="term" value="C:membrane"/>
    <property type="evidence" value="ECO:0007669"/>
    <property type="project" value="UniProtKB-SubCell"/>
</dbReference>
<proteinExistence type="inferred from homology"/>
<comment type="subcellular location">
    <subcellularLocation>
        <location evidence="1">Membrane</location>
        <topology evidence="1">Multi-pass membrane protein</topology>
    </subcellularLocation>
</comment>
<evidence type="ECO:0000256" key="4">
    <source>
        <dbReference type="ARBA" id="ARBA00022989"/>
    </source>
</evidence>
<protein>
    <submittedName>
        <fullName evidence="7">Uncharacterized protein</fullName>
    </submittedName>
</protein>
<gene>
    <name evidence="7" type="ORF">Cbre_JD08.006</name>
</gene>
<dbReference type="GO" id="GO:0007606">
    <property type="term" value="P:sensory perception of chemical stimulus"/>
    <property type="evidence" value="ECO:0007669"/>
    <property type="project" value="InterPro"/>
</dbReference>
<accession>B6VBG1</accession>
<keyword evidence="5 6" id="KW-0472">Membrane</keyword>
<feature type="transmembrane region" description="Helical" evidence="6">
    <location>
        <begin position="35"/>
        <end position="55"/>
    </location>
</feature>